<keyword evidence="1" id="KW-0812">Transmembrane</keyword>
<evidence type="ECO:0000313" key="2">
    <source>
        <dbReference type="EMBL" id="CAI5451852.1"/>
    </source>
</evidence>
<evidence type="ECO:0000313" key="3">
    <source>
        <dbReference type="Proteomes" id="UP001152747"/>
    </source>
</evidence>
<dbReference type="EMBL" id="CANHGI010000005">
    <property type="protein sequence ID" value="CAI5451852.1"/>
    <property type="molecule type" value="Genomic_DNA"/>
</dbReference>
<keyword evidence="1" id="KW-0472">Membrane</keyword>
<reference evidence="2" key="1">
    <citation type="submission" date="2022-11" db="EMBL/GenBank/DDBJ databases">
        <authorList>
            <person name="Kikuchi T."/>
        </authorList>
    </citation>
    <scope>NUCLEOTIDE SEQUENCE</scope>
    <source>
        <strain evidence="2">PS1010</strain>
    </source>
</reference>
<name>A0A9P1IXA4_9PELO</name>
<feature type="transmembrane region" description="Helical" evidence="1">
    <location>
        <begin position="6"/>
        <end position="27"/>
    </location>
</feature>
<proteinExistence type="predicted"/>
<sequence length="99" mass="11264">MLKFLLNIYEFLYVLSFGSVIIAKWLLNENFNKFNNDYAPQKSGQHQSVFIHANQKNMLSDAQSPALDGNLDINGRKSSFMARETRQSATSTKFSTPNL</sequence>
<dbReference type="Proteomes" id="UP001152747">
    <property type="component" value="Unassembled WGS sequence"/>
</dbReference>
<gene>
    <name evidence="2" type="ORF">CAMP_LOCUS14489</name>
</gene>
<organism evidence="2 3">
    <name type="scientific">Caenorhabditis angaria</name>
    <dbReference type="NCBI Taxonomy" id="860376"/>
    <lineage>
        <taxon>Eukaryota</taxon>
        <taxon>Metazoa</taxon>
        <taxon>Ecdysozoa</taxon>
        <taxon>Nematoda</taxon>
        <taxon>Chromadorea</taxon>
        <taxon>Rhabditida</taxon>
        <taxon>Rhabditina</taxon>
        <taxon>Rhabditomorpha</taxon>
        <taxon>Rhabditoidea</taxon>
        <taxon>Rhabditidae</taxon>
        <taxon>Peloderinae</taxon>
        <taxon>Caenorhabditis</taxon>
    </lineage>
</organism>
<comment type="caution">
    <text evidence="2">The sequence shown here is derived from an EMBL/GenBank/DDBJ whole genome shotgun (WGS) entry which is preliminary data.</text>
</comment>
<keyword evidence="1" id="KW-1133">Transmembrane helix</keyword>
<dbReference type="AlphaFoldDB" id="A0A9P1IXA4"/>
<keyword evidence="3" id="KW-1185">Reference proteome</keyword>
<protein>
    <submittedName>
        <fullName evidence="2">Uncharacterized protein</fullName>
    </submittedName>
</protein>
<evidence type="ECO:0000256" key="1">
    <source>
        <dbReference type="SAM" id="Phobius"/>
    </source>
</evidence>
<accession>A0A9P1IXA4</accession>